<keyword evidence="4" id="KW-1134">Transmembrane beta strand</keyword>
<feature type="region of interest" description="Disordered" evidence="8">
    <location>
        <begin position="78"/>
        <end position="97"/>
    </location>
</feature>
<dbReference type="GO" id="GO:0015288">
    <property type="term" value="F:porin activity"/>
    <property type="evidence" value="ECO:0007669"/>
    <property type="project" value="TreeGrafter"/>
</dbReference>
<organism evidence="10 11">
    <name type="scientific">Kolteria novifilia</name>
    <dbReference type="NCBI Taxonomy" id="2527975"/>
    <lineage>
        <taxon>Bacteria</taxon>
        <taxon>Pseudomonadati</taxon>
        <taxon>Planctomycetota</taxon>
        <taxon>Planctomycetia</taxon>
        <taxon>Kolteriales</taxon>
        <taxon>Kolteriaceae</taxon>
        <taxon>Kolteria</taxon>
    </lineage>
</organism>
<accession>A0A518B3D4</accession>
<keyword evidence="6 9" id="KW-0472">Membrane</keyword>
<dbReference type="GO" id="GO:1990281">
    <property type="term" value="C:efflux pump complex"/>
    <property type="evidence" value="ECO:0007669"/>
    <property type="project" value="TreeGrafter"/>
</dbReference>
<proteinExistence type="inferred from homology"/>
<evidence type="ECO:0000256" key="9">
    <source>
        <dbReference type="SAM" id="Phobius"/>
    </source>
</evidence>
<keyword evidence="7" id="KW-0998">Cell outer membrane</keyword>
<comment type="subcellular location">
    <subcellularLocation>
        <location evidence="1">Cell outer membrane</location>
    </subcellularLocation>
</comment>
<evidence type="ECO:0000256" key="4">
    <source>
        <dbReference type="ARBA" id="ARBA00022452"/>
    </source>
</evidence>
<gene>
    <name evidence="10" type="ORF">Pan216_23450</name>
</gene>
<evidence type="ECO:0000256" key="5">
    <source>
        <dbReference type="ARBA" id="ARBA00022692"/>
    </source>
</evidence>
<sequence>MPPPFTAVRGFAPRPRVSIRPVIRWAIVLFALSVAGCAAISPSPPFRSLSQRVLPPEPAPTTTDVLPIDTLLLKPPESAELPTLPESTSSPDVVPMPGVENITWRRDDLEKVIDERQGPLRLEEALALAERLNPRLQKMRARVDKARAGKHVAFAALLPEARISYRDVAGTPAAAPFSLPTIPSSVGNITFGGASDHFQIAELNMQWTIWDFGRLLGRFGQAQDRWRITELQWQRARQTIHFDVTTSYLELLRARANRRIAEESVRRAESHLTDARHRLRRGTGLRNDVLESEVLVSQSQLVLVKARTSERVALAGLNRKIGLNVSEETDVLEQADEPFFDLSVVECLQWAVDHRDEIGVVLRGITIAQRQRGISKAEFLPEVKLGGVGSSIGGRGIPTTEILTGGVNVELGLFAGGQRLARMKVADAELAEAFAHGKEVCDLIAYEVWTAYLSVADAKQRLSLAAVAVESATENLRLYRKRLERGDAIPTDVVNAELTMTRAQQGWLEAVYDYQESLAAVAYAVGVPLDRLTRQRDGQAACAAETDHSSAEKGAVADHD</sequence>
<dbReference type="RefSeq" id="WP_145258071.1">
    <property type="nucleotide sequence ID" value="NZ_CP036279.1"/>
</dbReference>
<evidence type="ECO:0000313" key="10">
    <source>
        <dbReference type="EMBL" id="QDU61485.1"/>
    </source>
</evidence>
<dbReference type="InterPro" id="IPR003423">
    <property type="entry name" value="OMP_efflux"/>
</dbReference>
<dbReference type="EMBL" id="CP036279">
    <property type="protein sequence ID" value="QDU61485.1"/>
    <property type="molecule type" value="Genomic_DNA"/>
</dbReference>
<evidence type="ECO:0000256" key="1">
    <source>
        <dbReference type="ARBA" id="ARBA00004442"/>
    </source>
</evidence>
<evidence type="ECO:0000256" key="2">
    <source>
        <dbReference type="ARBA" id="ARBA00007613"/>
    </source>
</evidence>
<dbReference type="PANTHER" id="PTHR30026:SF21">
    <property type="entry name" value="SLR1270 PROTEIN"/>
    <property type="match status" value="1"/>
</dbReference>
<protein>
    <submittedName>
        <fullName evidence="10">Outer membrane efflux protein</fullName>
    </submittedName>
</protein>
<dbReference type="KEGG" id="knv:Pan216_23450"/>
<dbReference type="InterPro" id="IPR051906">
    <property type="entry name" value="TolC-like"/>
</dbReference>
<evidence type="ECO:0000256" key="6">
    <source>
        <dbReference type="ARBA" id="ARBA00023136"/>
    </source>
</evidence>
<evidence type="ECO:0000256" key="3">
    <source>
        <dbReference type="ARBA" id="ARBA00022448"/>
    </source>
</evidence>
<keyword evidence="3" id="KW-0813">Transport</keyword>
<keyword evidence="5 9" id="KW-0812">Transmembrane</keyword>
<dbReference type="SUPFAM" id="SSF56954">
    <property type="entry name" value="Outer membrane efflux proteins (OEP)"/>
    <property type="match status" value="1"/>
</dbReference>
<feature type="region of interest" description="Disordered" evidence="8">
    <location>
        <begin position="540"/>
        <end position="560"/>
    </location>
</feature>
<dbReference type="OrthoDB" id="243919at2"/>
<reference evidence="10 11" key="1">
    <citation type="submission" date="2019-02" db="EMBL/GenBank/DDBJ databases">
        <title>Deep-cultivation of Planctomycetes and their phenomic and genomic characterization uncovers novel biology.</title>
        <authorList>
            <person name="Wiegand S."/>
            <person name="Jogler M."/>
            <person name="Boedeker C."/>
            <person name="Pinto D."/>
            <person name="Vollmers J."/>
            <person name="Rivas-Marin E."/>
            <person name="Kohn T."/>
            <person name="Peeters S.H."/>
            <person name="Heuer A."/>
            <person name="Rast P."/>
            <person name="Oberbeckmann S."/>
            <person name="Bunk B."/>
            <person name="Jeske O."/>
            <person name="Meyerdierks A."/>
            <person name="Storesund J.E."/>
            <person name="Kallscheuer N."/>
            <person name="Luecker S."/>
            <person name="Lage O.M."/>
            <person name="Pohl T."/>
            <person name="Merkel B.J."/>
            <person name="Hornburger P."/>
            <person name="Mueller R.-W."/>
            <person name="Bruemmer F."/>
            <person name="Labrenz M."/>
            <person name="Spormann A.M."/>
            <person name="Op den Camp H."/>
            <person name="Overmann J."/>
            <person name="Amann R."/>
            <person name="Jetten M.S.M."/>
            <person name="Mascher T."/>
            <person name="Medema M.H."/>
            <person name="Devos D.P."/>
            <person name="Kaster A.-K."/>
            <person name="Ovreas L."/>
            <person name="Rohde M."/>
            <person name="Galperin M.Y."/>
            <person name="Jogler C."/>
        </authorList>
    </citation>
    <scope>NUCLEOTIDE SEQUENCE [LARGE SCALE GENOMIC DNA]</scope>
    <source>
        <strain evidence="10 11">Pan216</strain>
    </source>
</reference>
<dbReference type="GO" id="GO:0015562">
    <property type="term" value="F:efflux transmembrane transporter activity"/>
    <property type="evidence" value="ECO:0007669"/>
    <property type="project" value="InterPro"/>
</dbReference>
<evidence type="ECO:0000256" key="8">
    <source>
        <dbReference type="SAM" id="MobiDB-lite"/>
    </source>
</evidence>
<name>A0A518B3D4_9BACT</name>
<keyword evidence="11" id="KW-1185">Reference proteome</keyword>
<feature type="transmembrane region" description="Helical" evidence="9">
    <location>
        <begin position="22"/>
        <end position="41"/>
    </location>
</feature>
<keyword evidence="9" id="KW-1133">Transmembrane helix</keyword>
<dbReference type="AlphaFoldDB" id="A0A518B3D4"/>
<evidence type="ECO:0000313" key="11">
    <source>
        <dbReference type="Proteomes" id="UP000317093"/>
    </source>
</evidence>
<dbReference type="Pfam" id="PF02321">
    <property type="entry name" value="OEP"/>
    <property type="match status" value="2"/>
</dbReference>
<dbReference type="Proteomes" id="UP000317093">
    <property type="component" value="Chromosome"/>
</dbReference>
<feature type="compositionally biased region" description="Basic and acidic residues" evidence="8">
    <location>
        <begin position="545"/>
        <end position="560"/>
    </location>
</feature>
<dbReference type="GO" id="GO:0009279">
    <property type="term" value="C:cell outer membrane"/>
    <property type="evidence" value="ECO:0007669"/>
    <property type="project" value="UniProtKB-SubCell"/>
</dbReference>
<comment type="similarity">
    <text evidence="2">Belongs to the outer membrane factor (OMF) (TC 1.B.17) family.</text>
</comment>
<evidence type="ECO:0000256" key="7">
    <source>
        <dbReference type="ARBA" id="ARBA00023237"/>
    </source>
</evidence>
<dbReference type="PANTHER" id="PTHR30026">
    <property type="entry name" value="OUTER MEMBRANE PROTEIN TOLC"/>
    <property type="match status" value="1"/>
</dbReference>
<dbReference type="Gene3D" id="1.20.1600.10">
    <property type="entry name" value="Outer membrane efflux proteins (OEP)"/>
    <property type="match status" value="1"/>
</dbReference>